<gene>
    <name evidence="2" type="ORF">F4561_002502</name>
</gene>
<accession>A0A7W7RGS1</accession>
<keyword evidence="3" id="KW-1185">Reference proteome</keyword>
<proteinExistence type="predicted"/>
<evidence type="ECO:0000256" key="1">
    <source>
        <dbReference type="SAM" id="MobiDB-lite"/>
    </source>
</evidence>
<evidence type="ECO:0000313" key="3">
    <source>
        <dbReference type="Proteomes" id="UP000523007"/>
    </source>
</evidence>
<feature type="region of interest" description="Disordered" evidence="1">
    <location>
        <begin position="1"/>
        <end position="66"/>
    </location>
</feature>
<protein>
    <submittedName>
        <fullName evidence="2">Uncharacterized protein</fullName>
    </submittedName>
</protein>
<evidence type="ECO:0000313" key="2">
    <source>
        <dbReference type="EMBL" id="MBB4931682.1"/>
    </source>
</evidence>
<dbReference type="RefSeq" id="WP_184578232.1">
    <property type="nucleotide sequence ID" value="NZ_JACHJT010000001.1"/>
</dbReference>
<reference evidence="2 3" key="1">
    <citation type="submission" date="2020-08" db="EMBL/GenBank/DDBJ databases">
        <title>Sequencing the genomes of 1000 actinobacteria strains.</title>
        <authorList>
            <person name="Klenk H.-P."/>
        </authorList>
    </citation>
    <scope>NUCLEOTIDE SEQUENCE [LARGE SCALE GENOMIC DNA]</scope>
    <source>
        <strain evidence="2 3">DSM 102030</strain>
    </source>
</reference>
<feature type="compositionally biased region" description="Basic and acidic residues" evidence="1">
    <location>
        <begin position="33"/>
        <end position="66"/>
    </location>
</feature>
<sequence>MAKRHNPLLGLGEGRTKPSPSDRQDSGPGSARNDARASAGDHKQELLRKMRERAQAEQPAEADKES</sequence>
<dbReference type="Proteomes" id="UP000523007">
    <property type="component" value="Unassembled WGS sequence"/>
</dbReference>
<dbReference type="AlphaFoldDB" id="A0A7W7RGS1"/>
<name>A0A7W7RGS1_9ACTN</name>
<dbReference type="Pfam" id="PF19756">
    <property type="entry name" value="DUF6243"/>
    <property type="match status" value="1"/>
</dbReference>
<dbReference type="InterPro" id="IPR046210">
    <property type="entry name" value="DUF6243"/>
</dbReference>
<comment type="caution">
    <text evidence="2">The sequence shown here is derived from an EMBL/GenBank/DDBJ whole genome shotgun (WGS) entry which is preliminary data.</text>
</comment>
<feature type="compositionally biased region" description="Basic and acidic residues" evidence="1">
    <location>
        <begin position="14"/>
        <end position="25"/>
    </location>
</feature>
<dbReference type="EMBL" id="JACHJT010000001">
    <property type="protein sequence ID" value="MBB4931682.1"/>
    <property type="molecule type" value="Genomic_DNA"/>
</dbReference>
<organism evidence="2 3">
    <name type="scientific">Lipingzhangella halophila</name>
    <dbReference type="NCBI Taxonomy" id="1783352"/>
    <lineage>
        <taxon>Bacteria</taxon>
        <taxon>Bacillati</taxon>
        <taxon>Actinomycetota</taxon>
        <taxon>Actinomycetes</taxon>
        <taxon>Streptosporangiales</taxon>
        <taxon>Nocardiopsidaceae</taxon>
        <taxon>Lipingzhangella</taxon>
    </lineage>
</organism>